<comment type="caution">
    <text evidence="3">Lacks conserved residue(s) required for the propagation of feature annotation.</text>
</comment>
<dbReference type="PROSITE" id="PS00022">
    <property type="entry name" value="EGF_1"/>
    <property type="match status" value="1"/>
</dbReference>
<dbReference type="Proteomes" id="UP000245119">
    <property type="component" value="Linkage Group LG4"/>
</dbReference>
<evidence type="ECO:0000313" key="6">
    <source>
        <dbReference type="Proteomes" id="UP000245119"/>
    </source>
</evidence>
<evidence type="ECO:0000313" key="5">
    <source>
        <dbReference type="EMBL" id="PVD32136.1"/>
    </source>
</evidence>
<comment type="caution">
    <text evidence="5">The sequence shown here is derived from an EMBL/GenBank/DDBJ whole genome shotgun (WGS) entry which is preliminary data.</text>
</comment>
<proteinExistence type="predicted"/>
<dbReference type="InterPro" id="IPR050969">
    <property type="entry name" value="Dev_Signal_Modulators"/>
</dbReference>
<name>A0A2T7PFE6_POMCA</name>
<dbReference type="SMART" id="SM00181">
    <property type="entry name" value="EGF"/>
    <property type="match status" value="4"/>
</dbReference>
<evidence type="ECO:0000256" key="2">
    <source>
        <dbReference type="ARBA" id="ARBA00023157"/>
    </source>
</evidence>
<dbReference type="SUPFAM" id="SSF49899">
    <property type="entry name" value="Concanavalin A-like lectins/glucanases"/>
    <property type="match status" value="1"/>
</dbReference>
<evidence type="ECO:0000256" key="3">
    <source>
        <dbReference type="PROSITE-ProRule" id="PRU00076"/>
    </source>
</evidence>
<dbReference type="PANTHER" id="PTHR14949:SF56">
    <property type="entry name" value="EGF-LIKE-DOMAIN, MULTIPLE 7"/>
    <property type="match status" value="1"/>
</dbReference>
<dbReference type="Gene3D" id="2.10.25.10">
    <property type="entry name" value="Laminin"/>
    <property type="match status" value="1"/>
</dbReference>
<keyword evidence="6" id="KW-1185">Reference proteome</keyword>
<dbReference type="Pfam" id="PF00094">
    <property type="entry name" value="VWD"/>
    <property type="match status" value="1"/>
</dbReference>
<keyword evidence="2 3" id="KW-1015">Disulfide bond</keyword>
<dbReference type="InterPro" id="IPR001846">
    <property type="entry name" value="VWF_type-D"/>
</dbReference>
<dbReference type="AlphaFoldDB" id="A0A2T7PFE6"/>
<accession>A0A2T7PFE6</accession>
<feature type="disulfide bond" evidence="3">
    <location>
        <begin position="260"/>
        <end position="269"/>
    </location>
</feature>
<sequence>MSVGELVPSPEDPVHTLSEMFAGEVDELVVWSNPIPTAVIYQVYDMDVDGTAFRTLLSVLLKMNEGLGTTAHDILPQANNVFLPPSPWPAPVWTLSDLQLHPLLPSLSVGAFTITNPTNVYICDAFFQAAAVARTCSSEIAFWYRAKCFALSSEADYAEGSLIAIASYMNLCSLSNMDMTRLTDVVCSLNMSTPMWLRQQCVGCKFGAVANMSFGYSYLNGTCSCLQGFWGNKCQNECPGGSQNPCSGHGKCAEDGTCWCDRHWSGINCSSCALGWEGEDCIINKAANPSSVTQTVFAQVSAQGQDGIFPTGLQISTHQWVQVVIMQNSALGTVEVYVVPPSGAVSLKSVTVHSNVFVSGGILTFGQIPPELSISVDVGVFQEPPTWVVSDLTLTPIATPGFDELAQRDQQDLFPQSVFTEPMMNASRFAESQSTCAELFTSFENTSTCDGVFQNLPSMKQLCVNMVYSTQDTQSAELLILSLADYCEKTKGLSASPIQQQCNSLPHLGSILPYHGANCTLLCIFGKFLDGTSCQCFEGHWGSSCSNLCPFGPYGVCNANGICKRDRGLCTCSSQWQQSALTTQEFWTGKATTELTYACTACTKHWTGADCSYTVQVLKQSVTWRASLIFGSYITTFDGASLSLVSPGAYLLLSVERTVAKILFLPCPGSRQCRLISRFSIKVDDVLLLMSVSKTNWLGFTVTVRQQGSYEKITFPSTKNYERMDLKWRVESYLRILVDGKLSILISSSASGLSIGAKVHQDWFGRIRGLLGQADGNHINDLHSTATSDSDLTAEEINTHLHKNFMLSDLAEAEDLLDAVAGQNLTTCGHMLQLTNHSVLFTNLNVMIVTQQLTITFWLHTYSSVISADIFQLKTSLGLVTVKVHMAEIIITWLQTSVIVLRPPHTTLWTHLALSWDGNKGILMVFAIQEYGIDYSTAATISLGGADFHIIGMSLLGPQSTSAVEIDLVRIWQVAKSLDSIAVDMKSYMPSQVVDSAVVCPYSFTVSYL</sequence>
<dbReference type="InterPro" id="IPR013320">
    <property type="entry name" value="ConA-like_dom_sf"/>
</dbReference>
<dbReference type="PROSITE" id="PS50026">
    <property type="entry name" value="EGF_3"/>
    <property type="match status" value="1"/>
</dbReference>
<gene>
    <name evidence="5" type="ORF">C0Q70_07564</name>
</gene>
<reference evidence="5 6" key="1">
    <citation type="submission" date="2018-04" db="EMBL/GenBank/DDBJ databases">
        <title>The genome of golden apple snail Pomacea canaliculata provides insight into stress tolerance and invasive adaptation.</title>
        <authorList>
            <person name="Liu C."/>
            <person name="Liu B."/>
            <person name="Ren Y."/>
            <person name="Zhang Y."/>
            <person name="Wang H."/>
            <person name="Li S."/>
            <person name="Jiang F."/>
            <person name="Yin L."/>
            <person name="Zhang G."/>
            <person name="Qian W."/>
            <person name="Fan W."/>
        </authorList>
    </citation>
    <scope>NUCLEOTIDE SEQUENCE [LARGE SCALE GENOMIC DNA]</scope>
    <source>
        <strain evidence="5">SZHN2017</strain>
        <tissue evidence="5">Muscle</tissue>
    </source>
</reference>
<dbReference type="InterPro" id="IPR000742">
    <property type="entry name" value="EGF"/>
</dbReference>
<evidence type="ECO:0000259" key="4">
    <source>
        <dbReference type="PROSITE" id="PS50026"/>
    </source>
</evidence>
<keyword evidence="1" id="KW-0732">Signal</keyword>
<dbReference type="Gene3D" id="2.60.120.200">
    <property type="match status" value="1"/>
</dbReference>
<evidence type="ECO:0000256" key="1">
    <source>
        <dbReference type="ARBA" id="ARBA00022729"/>
    </source>
</evidence>
<protein>
    <recommendedName>
        <fullName evidence="4">EGF-like domain-containing protein</fullName>
    </recommendedName>
</protein>
<dbReference type="OrthoDB" id="10038561at2759"/>
<dbReference type="PANTHER" id="PTHR14949">
    <property type="entry name" value="EGF-LIKE-DOMAIN, MULTIPLE 7, 8"/>
    <property type="match status" value="1"/>
</dbReference>
<dbReference type="EMBL" id="PZQS01000004">
    <property type="protein sequence ID" value="PVD32136.1"/>
    <property type="molecule type" value="Genomic_DNA"/>
</dbReference>
<feature type="domain" description="EGF-like" evidence="4">
    <location>
        <begin position="235"/>
        <end position="270"/>
    </location>
</feature>
<organism evidence="5 6">
    <name type="scientific">Pomacea canaliculata</name>
    <name type="common">Golden apple snail</name>
    <dbReference type="NCBI Taxonomy" id="400727"/>
    <lineage>
        <taxon>Eukaryota</taxon>
        <taxon>Metazoa</taxon>
        <taxon>Spiralia</taxon>
        <taxon>Lophotrochozoa</taxon>
        <taxon>Mollusca</taxon>
        <taxon>Gastropoda</taxon>
        <taxon>Caenogastropoda</taxon>
        <taxon>Architaenioglossa</taxon>
        <taxon>Ampullarioidea</taxon>
        <taxon>Ampullariidae</taxon>
        <taxon>Pomacea</taxon>
    </lineage>
</organism>
<keyword evidence="3" id="KW-0245">EGF-like domain</keyword>